<dbReference type="InterPro" id="IPR011251">
    <property type="entry name" value="Luciferase-like_dom"/>
</dbReference>
<dbReference type="RefSeq" id="WP_034225824.1">
    <property type="nucleotide sequence ID" value="NZ_AXCW01000090.1"/>
</dbReference>
<sequence length="565" mass="60248">MNDHGTRPRDYGHDLLFGSFVTPTAQDPDAVVRLAVASEEAGLDLVTFQDHPYQAGFLDTWTLLTWVAARTERIHLAGNVLNLPLRQPAVLARSAASLDLLSGGRVALGLGAGGFWDAIEAMGGTRLTPGESVDALQEALEIVRGIWATGERAALRVEGTHHRVRGAKRGPAPAHDIPIWVGAYKPRMLRLVGSRADGWLPSLPYLRSFEDLDRGNAVIDAAATAAGRDPGAVRRLLNITPAELDVEVLTRLALEHGVSGFIAMGDDPRPLARLGREVAPAVRDAVAAARAERARAGIVEPGPAGRTHTGNHSDDAPGGAAAPAEPLRSSGHAGVTARINDAAPSPARATEATEVTAPSAAKAVPGVTPTPDDGVRHASRSVWREDDRPTAPPPPPGTTHSPNGRAVAQHLVDVHDHLRSELTELRRVTEQVLDGALDAGSARSAINAMTLRQNAWVLGAYCATYCRTVTGHHTLEDRSILPYLRRVEPGLEPVVDRLQAEHVDIHHVLEDVDAALVRFVSDDDGAAVLREAVDLLTDVLLSHLSYEERELIEPLARFGMAPGQV</sequence>
<comment type="caution">
    <text evidence="5">The sequence shown here is derived from an EMBL/GenBank/DDBJ whole genome shotgun (WGS) entry which is preliminary data.</text>
</comment>
<protein>
    <submittedName>
        <fullName evidence="5">5,10-methylene tetrahydromethanopterin reductase</fullName>
    </submittedName>
</protein>
<name>A0A021VTW5_9CELL</name>
<evidence type="ECO:0000313" key="5">
    <source>
        <dbReference type="EMBL" id="EYR63480.1"/>
    </source>
</evidence>
<dbReference type="GO" id="GO:0016705">
    <property type="term" value="F:oxidoreductase activity, acting on paired donors, with incorporation or reduction of molecular oxygen"/>
    <property type="evidence" value="ECO:0007669"/>
    <property type="project" value="InterPro"/>
</dbReference>
<accession>A0A021VTW5</accession>
<dbReference type="AlphaFoldDB" id="A0A021VTW5"/>
<feature type="domain" description="Luciferase-like" evidence="3">
    <location>
        <begin position="24"/>
        <end position="242"/>
    </location>
</feature>
<keyword evidence="1" id="KW-0560">Oxidoreductase</keyword>
<evidence type="ECO:0000259" key="3">
    <source>
        <dbReference type="Pfam" id="PF00296"/>
    </source>
</evidence>
<dbReference type="Pfam" id="PF00296">
    <property type="entry name" value="Bac_luciferase"/>
    <property type="match status" value="1"/>
</dbReference>
<dbReference type="Gene3D" id="1.20.120.520">
    <property type="entry name" value="nmb1532 protein domain like"/>
    <property type="match status" value="1"/>
</dbReference>
<dbReference type="CDD" id="cd01097">
    <property type="entry name" value="Tetrahydromethanopterin_reductase"/>
    <property type="match status" value="1"/>
</dbReference>
<dbReference type="InterPro" id="IPR036661">
    <property type="entry name" value="Luciferase-like_sf"/>
</dbReference>
<dbReference type="Proteomes" id="UP000019753">
    <property type="component" value="Unassembled WGS sequence"/>
</dbReference>
<evidence type="ECO:0000259" key="4">
    <source>
        <dbReference type="Pfam" id="PF01814"/>
    </source>
</evidence>
<reference evidence="5 6" key="1">
    <citation type="submission" date="2014-01" db="EMBL/GenBank/DDBJ databases">
        <title>Actinotalea ferrariae CF5-4.</title>
        <authorList>
            <person name="Chen F."/>
            <person name="Li Y."/>
            <person name="Wang G."/>
        </authorList>
    </citation>
    <scope>NUCLEOTIDE SEQUENCE [LARGE SCALE GENOMIC DNA]</scope>
    <source>
        <strain evidence="5 6">CF5-4</strain>
    </source>
</reference>
<evidence type="ECO:0000256" key="2">
    <source>
        <dbReference type="SAM" id="MobiDB-lite"/>
    </source>
</evidence>
<dbReference type="InterPro" id="IPR050564">
    <property type="entry name" value="F420-G6PD/mer"/>
</dbReference>
<gene>
    <name evidence="5" type="ORF">N866_20260</name>
</gene>
<dbReference type="PANTHER" id="PTHR43244">
    <property type="match status" value="1"/>
</dbReference>
<evidence type="ECO:0000313" key="6">
    <source>
        <dbReference type="Proteomes" id="UP000019753"/>
    </source>
</evidence>
<dbReference type="InterPro" id="IPR012312">
    <property type="entry name" value="Hemerythrin-like"/>
</dbReference>
<proteinExistence type="predicted"/>
<keyword evidence="6" id="KW-1185">Reference proteome</keyword>
<feature type="domain" description="Hemerythrin-like" evidence="4">
    <location>
        <begin position="409"/>
        <end position="552"/>
    </location>
</feature>
<dbReference type="Pfam" id="PF01814">
    <property type="entry name" value="Hemerythrin"/>
    <property type="match status" value="1"/>
</dbReference>
<dbReference type="PANTHER" id="PTHR43244:SF1">
    <property type="entry name" value="5,10-METHYLENETETRAHYDROMETHANOPTERIN REDUCTASE"/>
    <property type="match status" value="1"/>
</dbReference>
<dbReference type="SUPFAM" id="SSF51679">
    <property type="entry name" value="Bacterial luciferase-like"/>
    <property type="match status" value="1"/>
</dbReference>
<dbReference type="Gene3D" id="3.20.20.30">
    <property type="entry name" value="Luciferase-like domain"/>
    <property type="match status" value="1"/>
</dbReference>
<dbReference type="EMBL" id="AXCW01000090">
    <property type="protein sequence ID" value="EYR63480.1"/>
    <property type="molecule type" value="Genomic_DNA"/>
</dbReference>
<feature type="region of interest" description="Disordered" evidence="2">
    <location>
        <begin position="294"/>
        <end position="404"/>
    </location>
</feature>
<evidence type="ECO:0000256" key="1">
    <source>
        <dbReference type="ARBA" id="ARBA00023002"/>
    </source>
</evidence>
<dbReference type="OrthoDB" id="9775082at2"/>
<organism evidence="5 6">
    <name type="scientific">Actinotalea ferrariae CF5-4</name>
    <dbReference type="NCBI Taxonomy" id="948458"/>
    <lineage>
        <taxon>Bacteria</taxon>
        <taxon>Bacillati</taxon>
        <taxon>Actinomycetota</taxon>
        <taxon>Actinomycetes</taxon>
        <taxon>Micrococcales</taxon>
        <taxon>Cellulomonadaceae</taxon>
        <taxon>Actinotalea</taxon>
    </lineage>
</organism>
<dbReference type="CDD" id="cd12108">
    <property type="entry name" value="Hr-like"/>
    <property type="match status" value="1"/>
</dbReference>